<dbReference type="HOGENOM" id="CLU_3160853_0_0_1"/>
<reference evidence="1" key="2">
    <citation type="submission" date="2018-04" db="EMBL/GenBank/DDBJ databases">
        <title>OnivRS2 (Oryza nivara Reference Sequence Version 2).</title>
        <authorList>
            <person name="Zhang J."/>
            <person name="Kudrna D."/>
            <person name="Lee S."/>
            <person name="Talag J."/>
            <person name="Rajasekar S."/>
            <person name="Welchert J."/>
            <person name="Hsing Y.-I."/>
            <person name="Wing R.A."/>
        </authorList>
    </citation>
    <scope>NUCLEOTIDE SEQUENCE [LARGE SCALE GENOMIC DNA]</scope>
</reference>
<protein>
    <submittedName>
        <fullName evidence="1">Uncharacterized protein</fullName>
    </submittedName>
</protein>
<accession>A0A0E0FIK0</accession>
<keyword evidence="2" id="KW-1185">Reference proteome</keyword>
<dbReference type="Gramene" id="ONIVA01G09690.2">
    <property type="protein sequence ID" value="ONIVA01G09690.2"/>
    <property type="gene ID" value="ONIVA01G09690"/>
</dbReference>
<evidence type="ECO:0000313" key="2">
    <source>
        <dbReference type="Proteomes" id="UP000006591"/>
    </source>
</evidence>
<dbReference type="AlphaFoldDB" id="A0A0E0FIK0"/>
<dbReference type="EnsemblPlants" id="ONIVA01G09690.2">
    <property type="protein sequence ID" value="ONIVA01G09690.2"/>
    <property type="gene ID" value="ONIVA01G09690"/>
</dbReference>
<reference evidence="1" key="1">
    <citation type="submission" date="2015-04" db="UniProtKB">
        <authorList>
            <consortium name="EnsemblPlants"/>
        </authorList>
    </citation>
    <scope>IDENTIFICATION</scope>
    <source>
        <strain evidence="1">SL10</strain>
    </source>
</reference>
<organism evidence="1">
    <name type="scientific">Oryza nivara</name>
    <name type="common">Indian wild rice</name>
    <name type="synonym">Oryza sativa f. spontanea</name>
    <dbReference type="NCBI Taxonomy" id="4536"/>
    <lineage>
        <taxon>Eukaryota</taxon>
        <taxon>Viridiplantae</taxon>
        <taxon>Streptophyta</taxon>
        <taxon>Embryophyta</taxon>
        <taxon>Tracheophyta</taxon>
        <taxon>Spermatophyta</taxon>
        <taxon>Magnoliopsida</taxon>
        <taxon>Liliopsida</taxon>
        <taxon>Poales</taxon>
        <taxon>Poaceae</taxon>
        <taxon>BOP clade</taxon>
        <taxon>Oryzoideae</taxon>
        <taxon>Oryzeae</taxon>
        <taxon>Oryzinae</taxon>
        <taxon>Oryza</taxon>
    </lineage>
</organism>
<dbReference type="Proteomes" id="UP000006591">
    <property type="component" value="Chromosome 1"/>
</dbReference>
<evidence type="ECO:0000313" key="1">
    <source>
        <dbReference type="EnsemblPlants" id="ONIVA01G09690.2"/>
    </source>
</evidence>
<name>A0A0E0FIK0_ORYNI</name>
<sequence>MPMWSSSTVLPPAGDLLLTVTAYRWYVLPSFSHDAVAFCSISTGDACW</sequence>
<proteinExistence type="predicted"/>